<evidence type="ECO:0000313" key="2">
    <source>
        <dbReference type="EMBL" id="TBU66195.1"/>
    </source>
</evidence>
<sequence>MPRTSLPLTPPSSSPPRPPTRGLGSQPQPLPPTFYKADEYMVQRYPGFKPMTEAELHGSIKMAFQATDENLHTYIDAINKRVEEMIAGPGIRTMGVKPQSDDKTFFVRIPDSEYAIRMWDGGMDFYRQFCLDFYDTRRQIPVNLPEGFALWSSPSNVQGMYTMSGPLVSWERAMDCKDFPDGEEKWSVPEGMHITLVRADRPETFTFMVPVRQSAYAVPVQPQYGNL</sequence>
<evidence type="ECO:0000313" key="3">
    <source>
        <dbReference type="Proteomes" id="UP000292082"/>
    </source>
</evidence>
<organism evidence="2 3">
    <name type="scientific">Dichomitus squalens</name>
    <dbReference type="NCBI Taxonomy" id="114155"/>
    <lineage>
        <taxon>Eukaryota</taxon>
        <taxon>Fungi</taxon>
        <taxon>Dikarya</taxon>
        <taxon>Basidiomycota</taxon>
        <taxon>Agaricomycotina</taxon>
        <taxon>Agaricomycetes</taxon>
        <taxon>Polyporales</taxon>
        <taxon>Polyporaceae</taxon>
        <taxon>Dichomitus</taxon>
    </lineage>
</organism>
<evidence type="ECO:0000256" key="1">
    <source>
        <dbReference type="SAM" id="MobiDB-lite"/>
    </source>
</evidence>
<feature type="compositionally biased region" description="Pro residues" evidence="1">
    <location>
        <begin position="8"/>
        <end position="19"/>
    </location>
</feature>
<keyword evidence="3" id="KW-1185">Reference proteome</keyword>
<protein>
    <submittedName>
        <fullName evidence="2">Uncharacterized protein</fullName>
    </submittedName>
</protein>
<dbReference type="AlphaFoldDB" id="A0A4Q9QEN2"/>
<reference evidence="2 3" key="1">
    <citation type="submission" date="2019-01" db="EMBL/GenBank/DDBJ databases">
        <title>Draft genome sequences of three monokaryotic isolates of the white-rot basidiomycete fungus Dichomitus squalens.</title>
        <authorList>
            <consortium name="DOE Joint Genome Institute"/>
            <person name="Lopez S.C."/>
            <person name="Andreopoulos B."/>
            <person name="Pangilinan J."/>
            <person name="Lipzen A."/>
            <person name="Riley R."/>
            <person name="Ahrendt S."/>
            <person name="Ng V."/>
            <person name="Barry K."/>
            <person name="Daum C."/>
            <person name="Grigoriev I.V."/>
            <person name="Hilden K.S."/>
            <person name="Makela M.R."/>
            <person name="de Vries R.P."/>
        </authorList>
    </citation>
    <scope>NUCLEOTIDE SEQUENCE [LARGE SCALE GENOMIC DNA]</scope>
    <source>
        <strain evidence="2 3">CBS 464.89</strain>
    </source>
</reference>
<proteinExistence type="predicted"/>
<name>A0A4Q9QEN2_9APHY</name>
<dbReference type="EMBL" id="ML145084">
    <property type="protein sequence ID" value="TBU66195.1"/>
    <property type="molecule type" value="Genomic_DNA"/>
</dbReference>
<feature type="region of interest" description="Disordered" evidence="1">
    <location>
        <begin position="1"/>
        <end position="30"/>
    </location>
</feature>
<dbReference type="OMA" id="PEGMHIT"/>
<gene>
    <name evidence="2" type="ORF">BD310DRAFT_963756</name>
</gene>
<dbReference type="Proteomes" id="UP000292082">
    <property type="component" value="Unassembled WGS sequence"/>
</dbReference>
<accession>A0A4Q9QEN2</accession>